<dbReference type="AlphaFoldDB" id="A0A1A6Y3F3"/>
<gene>
    <name evidence="1" type="ORF">A9K58_03390</name>
</gene>
<comment type="caution">
    <text evidence="1">The sequence shown here is derived from an EMBL/GenBank/DDBJ whole genome shotgun (WGS) entry which is preliminary data.</text>
</comment>
<reference evidence="1 2" key="1">
    <citation type="submission" date="2016-05" db="EMBL/GenBank/DDBJ databases">
        <title>Draft Genome Sequences of Stenotrophomonas maltophilia Strains Sm32COP, Sm41DVV, Sm46PAILV, SmF3, SmF22, SmSOFb1 and SmCVFa1, Isolated from Different Manures, in France.</title>
        <authorList>
            <person name="Nazaret S."/>
            <person name="Bodilis J."/>
        </authorList>
    </citation>
    <scope>NUCLEOTIDE SEQUENCE [LARGE SCALE GENOMIC DNA]</scope>
    <source>
        <strain evidence="1 2">Sm46PAILV</strain>
    </source>
</reference>
<organism evidence="1 2">
    <name type="scientific">Stenotrophomonas maltophilia</name>
    <name type="common">Pseudomonas maltophilia</name>
    <name type="synonym">Xanthomonas maltophilia</name>
    <dbReference type="NCBI Taxonomy" id="40324"/>
    <lineage>
        <taxon>Bacteria</taxon>
        <taxon>Pseudomonadati</taxon>
        <taxon>Pseudomonadota</taxon>
        <taxon>Gammaproteobacteria</taxon>
        <taxon>Lysobacterales</taxon>
        <taxon>Lysobacteraceae</taxon>
        <taxon>Stenotrophomonas</taxon>
        <taxon>Stenotrophomonas maltophilia group</taxon>
    </lineage>
</organism>
<dbReference type="RefSeq" id="WP_065197990.1">
    <property type="nucleotide sequence ID" value="NZ_LYVJ01000002.1"/>
</dbReference>
<evidence type="ECO:0000313" key="1">
    <source>
        <dbReference type="EMBL" id="OBU69728.1"/>
    </source>
</evidence>
<dbReference type="OrthoDB" id="9903097at2"/>
<protein>
    <submittedName>
        <fullName evidence="1">Uncharacterized protein</fullName>
    </submittedName>
</protein>
<proteinExistence type="predicted"/>
<name>A0A1A6Y3F3_STEMA</name>
<accession>A0A1A6Y3F3</accession>
<dbReference type="EMBL" id="LYVJ01000002">
    <property type="protein sequence ID" value="OBU69728.1"/>
    <property type="molecule type" value="Genomic_DNA"/>
</dbReference>
<dbReference type="Proteomes" id="UP000092256">
    <property type="component" value="Unassembled WGS sequence"/>
</dbReference>
<evidence type="ECO:0000313" key="2">
    <source>
        <dbReference type="Proteomes" id="UP000092256"/>
    </source>
</evidence>
<sequence length="160" mass="17285">MTPGYLQLDRPFKIGLLSFAITALMSTQALSQEAHKRRAHIDPTLLTSGVSDRDMIARACTKTAIAAISAHAAGELSTVLNEAAKVGKGGSSNNQFFNNLVKAYRLDTSDDFLFASLYDARLNLMWLEQLSGAYSSDKELMFTTYLAARCGATADPISSP</sequence>